<protein>
    <submittedName>
        <fullName evidence="1">Uncharacterized protein</fullName>
    </submittedName>
</protein>
<organism evidence="1 2">
    <name type="scientific">Nonomuraea endophytica</name>
    <dbReference type="NCBI Taxonomy" id="714136"/>
    <lineage>
        <taxon>Bacteria</taxon>
        <taxon>Bacillati</taxon>
        <taxon>Actinomycetota</taxon>
        <taxon>Actinomycetes</taxon>
        <taxon>Streptosporangiales</taxon>
        <taxon>Streptosporangiaceae</taxon>
        <taxon>Nonomuraea</taxon>
    </lineage>
</organism>
<dbReference type="RefSeq" id="WP_184958424.1">
    <property type="nucleotide sequence ID" value="NZ_JACHIN010000001.1"/>
</dbReference>
<gene>
    <name evidence="1" type="ORF">HNR40_000810</name>
</gene>
<accession>A0A7W7ZXP2</accession>
<keyword evidence="2" id="KW-1185">Reference proteome</keyword>
<sequence length="174" mass="19727">MADLYELLVTADLPDDLSEAEVAELRWHLGLGPEPEEFSIVTDFPEEFIDDLDDPRVVESGEGYWAAVRYPALAQRGAAARIRGVLFSALERRGPEERRSGWALTSRQEIHADEFHVPTQFIRWLDRRVRDSAFDLSLHMRFYEDDVLAPASLLDGELVTREIVSVSPSPRSCA</sequence>
<evidence type="ECO:0000313" key="1">
    <source>
        <dbReference type="EMBL" id="MBB5075364.1"/>
    </source>
</evidence>
<dbReference type="EMBL" id="JACHIN010000001">
    <property type="protein sequence ID" value="MBB5075364.1"/>
    <property type="molecule type" value="Genomic_DNA"/>
</dbReference>
<dbReference type="AlphaFoldDB" id="A0A7W7ZXP2"/>
<evidence type="ECO:0000313" key="2">
    <source>
        <dbReference type="Proteomes" id="UP000568380"/>
    </source>
</evidence>
<proteinExistence type="predicted"/>
<comment type="caution">
    <text evidence="1">The sequence shown here is derived from an EMBL/GenBank/DDBJ whole genome shotgun (WGS) entry which is preliminary data.</text>
</comment>
<dbReference type="Proteomes" id="UP000568380">
    <property type="component" value="Unassembled WGS sequence"/>
</dbReference>
<name>A0A7W7ZXP2_9ACTN</name>
<reference evidence="1 2" key="1">
    <citation type="submission" date="2020-08" db="EMBL/GenBank/DDBJ databases">
        <title>Genomic Encyclopedia of Type Strains, Phase IV (KMG-IV): sequencing the most valuable type-strain genomes for metagenomic binning, comparative biology and taxonomic classification.</title>
        <authorList>
            <person name="Goeker M."/>
        </authorList>
    </citation>
    <scope>NUCLEOTIDE SEQUENCE [LARGE SCALE GENOMIC DNA]</scope>
    <source>
        <strain evidence="1 2">DSM 45385</strain>
    </source>
</reference>